<name>A0ABU2Y3Y4_9FLAO</name>
<evidence type="ECO:0000313" key="3">
    <source>
        <dbReference type="Proteomes" id="UP001252186"/>
    </source>
</evidence>
<sequence>MRNLFIFVFLICASALNAQYYKTYDWESTPEQHTLNSYEQKESSVGVLKRKVVEFYQSDLTKSINIYETIHTITKVNDEVGIQRHNQVYIPMHRGSKLMNIKARTIAKDGSITNLNEDNIKQIENVEDYGDFEIFAIEGAQNGSEIEVLYTLEKEYSPFGTEIIQSNFYIKRAEMVYITNNLLGSIKTYNTEQEFERTYLENKLVEELVVTNIKPVAEEEYSATEANRIYVAYQCFGNPDITQELLWSNVVGNISQGLFPVQIQKVVIDEIRKNIMKEGEELSDFEKAARLDNFIKSNFTVVDNRNQQLEEIDYILQNRSASEIGILKVYAHFLVALKLDYEMVITANRYTHRFDPDYYNPNALREFLIYLPYIKQYISPNRIDYRVSEAPTNILGNNGLFINQELAYDFRKIVQSDPDYSHIVRNMDINFSEDFDNVIVDEYQEYYGHWGVQNRAYMALMTGDAKKQFEDYLTGSGIEGKNVTKLELENEDMNQTEYNLPYIVKSTIESSSLLQDAGGSYIFEIGKIIGIQSELYQEKERANPIEMQYPNQYNYEIIVNIPEGYATDGLESLVINKELIIDGKKLCYWNSSYEIKDGKITITIEESYRVNEYPIEKYEGFREVINAASDFNKAAILFTEE</sequence>
<gene>
    <name evidence="2" type="ORF">RM519_04625</name>
</gene>
<keyword evidence="1" id="KW-0732">Signal</keyword>
<proteinExistence type="predicted"/>
<feature type="signal peptide" evidence="1">
    <location>
        <begin position="1"/>
        <end position="18"/>
    </location>
</feature>
<protein>
    <recommendedName>
        <fullName evidence="4">DUF3857 domain-containing protein</fullName>
    </recommendedName>
</protein>
<dbReference type="EMBL" id="JAVRHV010000001">
    <property type="protein sequence ID" value="MDT0552521.1"/>
    <property type="molecule type" value="Genomic_DNA"/>
</dbReference>
<feature type="chain" id="PRO_5045450435" description="DUF3857 domain-containing protein" evidence="1">
    <location>
        <begin position="19"/>
        <end position="641"/>
    </location>
</feature>
<evidence type="ECO:0008006" key="4">
    <source>
        <dbReference type="Google" id="ProtNLM"/>
    </source>
</evidence>
<keyword evidence="3" id="KW-1185">Reference proteome</keyword>
<comment type="caution">
    <text evidence="2">The sequence shown here is derived from an EMBL/GenBank/DDBJ whole genome shotgun (WGS) entry which is preliminary data.</text>
</comment>
<dbReference type="Gene3D" id="2.60.40.3140">
    <property type="match status" value="1"/>
</dbReference>
<organism evidence="2 3">
    <name type="scientific">Urechidicola vernalis</name>
    <dbReference type="NCBI Taxonomy" id="3075600"/>
    <lineage>
        <taxon>Bacteria</taxon>
        <taxon>Pseudomonadati</taxon>
        <taxon>Bacteroidota</taxon>
        <taxon>Flavobacteriia</taxon>
        <taxon>Flavobacteriales</taxon>
        <taxon>Flavobacteriaceae</taxon>
        <taxon>Urechidicola</taxon>
    </lineage>
</organism>
<reference evidence="2 3" key="1">
    <citation type="submission" date="2023-09" db="EMBL/GenBank/DDBJ databases">
        <authorList>
            <person name="Rey-Velasco X."/>
        </authorList>
    </citation>
    <scope>NUCLEOTIDE SEQUENCE [LARGE SCALE GENOMIC DNA]</scope>
    <source>
        <strain evidence="2 3">P050</strain>
    </source>
</reference>
<accession>A0ABU2Y3Y4</accession>
<evidence type="ECO:0000256" key="1">
    <source>
        <dbReference type="SAM" id="SignalP"/>
    </source>
</evidence>
<dbReference type="Gene3D" id="2.60.120.1130">
    <property type="match status" value="1"/>
</dbReference>
<dbReference type="Proteomes" id="UP001252186">
    <property type="component" value="Unassembled WGS sequence"/>
</dbReference>
<dbReference type="RefSeq" id="WP_311592392.1">
    <property type="nucleotide sequence ID" value="NZ_JAVRHV010000001.1"/>
</dbReference>
<evidence type="ECO:0000313" key="2">
    <source>
        <dbReference type="EMBL" id="MDT0552521.1"/>
    </source>
</evidence>